<keyword evidence="3" id="KW-1185">Reference proteome</keyword>
<dbReference type="InterPro" id="IPR036105">
    <property type="entry name" value="DiNase_FeMo-co_biosyn_sf"/>
</dbReference>
<dbReference type="Gene3D" id="3.30.420.130">
    <property type="entry name" value="Dinitrogenase iron-molybdenum cofactor biosynthesis domain"/>
    <property type="match status" value="1"/>
</dbReference>
<evidence type="ECO:0000313" key="3">
    <source>
        <dbReference type="Proteomes" id="UP000198815"/>
    </source>
</evidence>
<dbReference type="InterPro" id="IPR003731">
    <property type="entry name" value="Di-Nase_FeMo-co_biosynth"/>
</dbReference>
<dbReference type="Proteomes" id="UP000198815">
    <property type="component" value="Unassembled WGS sequence"/>
</dbReference>
<dbReference type="RefSeq" id="WP_177170003.1">
    <property type="nucleotide sequence ID" value="NZ_FOGZ01000001.1"/>
</dbReference>
<evidence type="ECO:0000313" key="2">
    <source>
        <dbReference type="EMBL" id="SER50789.1"/>
    </source>
</evidence>
<sequence>MSDNDETTEPAAPQKWVVAIPVTPDEFVDPRFGRAPDVAIATVEDGAVVDWRVEHVGWDVLHDSSEHGQHHARVVRFMVANHVTAVGATEIGGGMLHSLHKLGPQIVLGVPTTMRARDAVVAIVRRLGEDD</sequence>
<reference evidence="3" key="1">
    <citation type="submission" date="2016-10" db="EMBL/GenBank/DDBJ databases">
        <authorList>
            <person name="Varghese N."/>
            <person name="Submissions S."/>
        </authorList>
    </citation>
    <scope>NUCLEOTIDE SEQUENCE [LARGE SCALE GENOMIC DNA]</scope>
    <source>
        <strain evidence="3">DSM 16859</strain>
    </source>
</reference>
<dbReference type="SUPFAM" id="SSF53146">
    <property type="entry name" value="Nitrogenase accessory factor-like"/>
    <property type="match status" value="1"/>
</dbReference>
<protein>
    <submittedName>
        <fullName evidence="2">Predicted Fe-Mo cluster-binding protein, NifX family</fullName>
    </submittedName>
</protein>
<organism evidence="2 3">
    <name type="scientific">Propionibacterium cyclohexanicum</name>
    <dbReference type="NCBI Taxonomy" id="64702"/>
    <lineage>
        <taxon>Bacteria</taxon>
        <taxon>Bacillati</taxon>
        <taxon>Actinomycetota</taxon>
        <taxon>Actinomycetes</taxon>
        <taxon>Propionibacteriales</taxon>
        <taxon>Propionibacteriaceae</taxon>
        <taxon>Propionibacterium</taxon>
    </lineage>
</organism>
<feature type="domain" description="Dinitrogenase iron-molybdenum cofactor biosynthesis" evidence="1">
    <location>
        <begin position="25"/>
        <end position="113"/>
    </location>
</feature>
<dbReference type="STRING" id="64702.SAMN05443377_101220"/>
<evidence type="ECO:0000259" key="1">
    <source>
        <dbReference type="Pfam" id="PF02579"/>
    </source>
</evidence>
<proteinExistence type="predicted"/>
<dbReference type="AlphaFoldDB" id="A0A1H9PSQ5"/>
<accession>A0A1H9PSQ5</accession>
<dbReference type="Pfam" id="PF02579">
    <property type="entry name" value="Nitro_FeMo-Co"/>
    <property type="match status" value="1"/>
</dbReference>
<gene>
    <name evidence="2" type="ORF">SAMN05443377_101220</name>
</gene>
<name>A0A1H9PSQ5_9ACTN</name>
<dbReference type="EMBL" id="FOGZ01000001">
    <property type="protein sequence ID" value="SER50789.1"/>
    <property type="molecule type" value="Genomic_DNA"/>
</dbReference>